<proteinExistence type="inferred from homology"/>
<dbReference type="InterPro" id="IPR005119">
    <property type="entry name" value="LysR_subst-bd"/>
</dbReference>
<organism evidence="6 7">
    <name type="scientific">Streptomyces flavofungini</name>
    <dbReference type="NCBI Taxonomy" id="68200"/>
    <lineage>
        <taxon>Bacteria</taxon>
        <taxon>Bacillati</taxon>
        <taxon>Actinomycetota</taxon>
        <taxon>Actinomycetes</taxon>
        <taxon>Kitasatosporales</taxon>
        <taxon>Streptomycetaceae</taxon>
        <taxon>Streptomyces</taxon>
    </lineage>
</organism>
<keyword evidence="3" id="KW-0238">DNA-binding</keyword>
<dbReference type="EMBL" id="JAEKOZ010000004">
    <property type="protein sequence ID" value="MBJ3807055.1"/>
    <property type="molecule type" value="Genomic_DNA"/>
</dbReference>
<evidence type="ECO:0000256" key="3">
    <source>
        <dbReference type="ARBA" id="ARBA00023125"/>
    </source>
</evidence>
<evidence type="ECO:0000256" key="2">
    <source>
        <dbReference type="ARBA" id="ARBA00023015"/>
    </source>
</evidence>
<evidence type="ECO:0000259" key="5">
    <source>
        <dbReference type="Pfam" id="PF03466"/>
    </source>
</evidence>
<keyword evidence="7" id="KW-1185">Reference proteome</keyword>
<evidence type="ECO:0000256" key="4">
    <source>
        <dbReference type="ARBA" id="ARBA00023163"/>
    </source>
</evidence>
<accession>A0ABS0X1K1</accession>
<dbReference type="Proteomes" id="UP000634780">
    <property type="component" value="Unassembled WGS sequence"/>
</dbReference>
<comment type="caution">
    <text evidence="6">The sequence shown here is derived from an EMBL/GenBank/DDBJ whole genome shotgun (WGS) entry which is preliminary data.</text>
</comment>
<reference evidence="6 7" key="1">
    <citation type="submission" date="2020-12" db="EMBL/GenBank/DDBJ databases">
        <title>Streptomyces typhae sp. nov., a novel endophytic actinomycete isolated from the root of cattail pollen (Typha angustifolia L.).</title>
        <authorList>
            <person name="Peng C."/>
            <person name="Liu C."/>
        </authorList>
    </citation>
    <scope>NUCLEOTIDE SEQUENCE [LARGE SCALE GENOMIC DNA]</scope>
    <source>
        <strain evidence="6 7">JCM 4753</strain>
    </source>
</reference>
<gene>
    <name evidence="6" type="ORF">JGB26_07965</name>
</gene>
<evidence type="ECO:0000313" key="7">
    <source>
        <dbReference type="Proteomes" id="UP000634780"/>
    </source>
</evidence>
<name>A0ABS0X1K1_9ACTN</name>
<comment type="similarity">
    <text evidence="1">Belongs to the LysR transcriptional regulatory family.</text>
</comment>
<dbReference type="Gene3D" id="3.40.190.10">
    <property type="entry name" value="Periplasmic binding protein-like II"/>
    <property type="match status" value="1"/>
</dbReference>
<dbReference type="PANTHER" id="PTHR30346:SF0">
    <property type="entry name" value="HCA OPERON TRANSCRIPTIONAL ACTIVATOR HCAR"/>
    <property type="match status" value="1"/>
</dbReference>
<dbReference type="SUPFAM" id="SSF53850">
    <property type="entry name" value="Periplasmic binding protein-like II"/>
    <property type="match status" value="1"/>
</dbReference>
<evidence type="ECO:0000313" key="6">
    <source>
        <dbReference type="EMBL" id="MBJ3807055.1"/>
    </source>
</evidence>
<evidence type="ECO:0000256" key="1">
    <source>
        <dbReference type="ARBA" id="ARBA00009437"/>
    </source>
</evidence>
<keyword evidence="2" id="KW-0805">Transcription regulation</keyword>
<keyword evidence="4" id="KW-0804">Transcription</keyword>
<protein>
    <recommendedName>
        <fullName evidence="5">LysR substrate-binding domain-containing protein</fullName>
    </recommendedName>
</protein>
<sequence>MPARHPLADRDTVSLEDLASVRLLQAARTLPPYGRAERTPPLTPSGAPIEPGPAFDALQEALSLIGAGQGAWVVGAQVTRYFARPHVVYVPFDDAPPLEWVPAWLAATPVAAVHAFNKVAQDTAALLQLATISADVGG</sequence>
<dbReference type="Pfam" id="PF03466">
    <property type="entry name" value="LysR_substrate"/>
    <property type="match status" value="1"/>
</dbReference>
<feature type="domain" description="LysR substrate-binding" evidence="5">
    <location>
        <begin position="2"/>
        <end position="122"/>
    </location>
</feature>
<dbReference type="PANTHER" id="PTHR30346">
    <property type="entry name" value="TRANSCRIPTIONAL DUAL REGULATOR HCAR-RELATED"/>
    <property type="match status" value="1"/>
</dbReference>